<dbReference type="GO" id="GO:0016705">
    <property type="term" value="F:oxidoreductase activity, acting on paired donors, with incorporation or reduction of molecular oxygen"/>
    <property type="evidence" value="ECO:0007669"/>
    <property type="project" value="InterPro"/>
</dbReference>
<organism evidence="10">
    <name type="scientific">Eucalyptus grandis</name>
    <name type="common">Flooded gum</name>
    <dbReference type="NCBI Taxonomy" id="71139"/>
    <lineage>
        <taxon>Eukaryota</taxon>
        <taxon>Viridiplantae</taxon>
        <taxon>Streptophyta</taxon>
        <taxon>Embryophyta</taxon>
        <taxon>Tracheophyta</taxon>
        <taxon>Spermatophyta</taxon>
        <taxon>Magnoliopsida</taxon>
        <taxon>eudicotyledons</taxon>
        <taxon>Gunneridae</taxon>
        <taxon>Pentapetalae</taxon>
        <taxon>rosids</taxon>
        <taxon>malvids</taxon>
        <taxon>Myrtales</taxon>
        <taxon>Myrtaceae</taxon>
        <taxon>Myrtoideae</taxon>
        <taxon>Eucalypteae</taxon>
        <taxon>Eucalyptus</taxon>
    </lineage>
</organism>
<evidence type="ECO:0000256" key="9">
    <source>
        <dbReference type="SAM" id="Phobius"/>
    </source>
</evidence>
<comment type="cofactor">
    <cofactor evidence="7">
        <name>heme</name>
        <dbReference type="ChEBI" id="CHEBI:30413"/>
    </cofactor>
</comment>
<dbReference type="InParanoid" id="A0A059BNT6"/>
<evidence type="ECO:0000313" key="10">
    <source>
        <dbReference type="EMBL" id="KCW67877.1"/>
    </source>
</evidence>
<feature type="transmembrane region" description="Helical" evidence="9">
    <location>
        <begin position="6"/>
        <end position="29"/>
    </location>
</feature>
<protein>
    <submittedName>
        <fullName evidence="10">Uncharacterized protein</fullName>
    </submittedName>
</protein>
<keyword evidence="6 7" id="KW-0408">Iron</keyword>
<evidence type="ECO:0000256" key="6">
    <source>
        <dbReference type="ARBA" id="ARBA00023004"/>
    </source>
</evidence>
<comment type="similarity">
    <text evidence="2 8">Belongs to the cytochrome P450 family.</text>
</comment>
<keyword evidence="4 7" id="KW-0479">Metal-binding</keyword>
<dbReference type="SUPFAM" id="SSF48264">
    <property type="entry name" value="Cytochrome P450"/>
    <property type="match status" value="1"/>
</dbReference>
<dbReference type="Gene3D" id="1.10.630.10">
    <property type="entry name" value="Cytochrome P450"/>
    <property type="match status" value="1"/>
</dbReference>
<dbReference type="PROSITE" id="PS00086">
    <property type="entry name" value="CYTOCHROME_P450"/>
    <property type="match status" value="1"/>
</dbReference>
<evidence type="ECO:0000256" key="4">
    <source>
        <dbReference type="ARBA" id="ARBA00022723"/>
    </source>
</evidence>
<dbReference type="InterPro" id="IPR036396">
    <property type="entry name" value="Cyt_P450_sf"/>
</dbReference>
<dbReference type="PRINTS" id="PR00463">
    <property type="entry name" value="EP450I"/>
</dbReference>
<keyword evidence="5 9" id="KW-1133">Transmembrane helix</keyword>
<dbReference type="InterPro" id="IPR017972">
    <property type="entry name" value="Cyt_P450_CS"/>
</dbReference>
<dbReference type="OMA" id="KNGCPIL"/>
<dbReference type="InterPro" id="IPR002401">
    <property type="entry name" value="Cyt_P450_E_grp-I"/>
</dbReference>
<reference evidence="10" key="1">
    <citation type="submission" date="2013-07" db="EMBL/GenBank/DDBJ databases">
        <title>The genome of Eucalyptus grandis.</title>
        <authorList>
            <person name="Schmutz J."/>
            <person name="Hayes R."/>
            <person name="Myburg A."/>
            <person name="Tuskan G."/>
            <person name="Grattapaglia D."/>
            <person name="Rokhsar D.S."/>
        </authorList>
    </citation>
    <scope>NUCLEOTIDE SEQUENCE</scope>
    <source>
        <tissue evidence="10">Leaf extractions</tissue>
    </source>
</reference>
<dbReference type="PANTHER" id="PTHR24286:SF189">
    <property type="entry name" value="CYTOCHROME P450, FAMILY 722, SUBFAMILY A, POLYPEPTIDE 1"/>
    <property type="match status" value="1"/>
</dbReference>
<dbReference type="PANTHER" id="PTHR24286">
    <property type="entry name" value="CYTOCHROME P450 26"/>
    <property type="match status" value="1"/>
</dbReference>
<evidence type="ECO:0000256" key="1">
    <source>
        <dbReference type="ARBA" id="ARBA00004167"/>
    </source>
</evidence>
<evidence type="ECO:0000256" key="5">
    <source>
        <dbReference type="ARBA" id="ARBA00022989"/>
    </source>
</evidence>
<dbReference type="GO" id="GO:0016020">
    <property type="term" value="C:membrane"/>
    <property type="evidence" value="ECO:0007669"/>
    <property type="project" value="UniProtKB-SubCell"/>
</dbReference>
<dbReference type="GO" id="GO:0048868">
    <property type="term" value="P:pollen tube development"/>
    <property type="evidence" value="ECO:0000318"/>
    <property type="project" value="GO_Central"/>
</dbReference>
<dbReference type="EMBL" id="KK198758">
    <property type="protein sequence ID" value="KCW67877.1"/>
    <property type="molecule type" value="Genomic_DNA"/>
</dbReference>
<dbReference type="Gramene" id="KCW67877">
    <property type="protein sequence ID" value="KCW67877"/>
    <property type="gene ID" value="EUGRSUZ_F01592"/>
</dbReference>
<dbReference type="OrthoDB" id="2789670at2759"/>
<comment type="subcellular location">
    <subcellularLocation>
        <location evidence="1">Membrane</location>
        <topology evidence="1">Single-pass membrane protein</topology>
    </subcellularLocation>
</comment>
<keyword evidence="8" id="KW-0560">Oxidoreductase</keyword>
<dbReference type="InterPro" id="IPR001128">
    <property type="entry name" value="Cyt_P450"/>
</dbReference>
<dbReference type="GO" id="GO:0020037">
    <property type="term" value="F:heme binding"/>
    <property type="evidence" value="ECO:0007669"/>
    <property type="project" value="InterPro"/>
</dbReference>
<dbReference type="KEGG" id="egr:104448779"/>
<sequence length="500" mass="56771">MLLPLYHAWACLCFCAALVLGGYVLVMMYGSVGTVRRRRDYEEFEVDVPPGSLGLPVIGETLQFMAAIKSGRGFYDFVESRRLRCGRCFKTNIFGETHVFVSTATSAKMILNNDSGKFTKRYIRSIAQLVGNQSLLCASHQQHRHVRGHLNNFFSTCSLSAFIQQFDVLIVKSLDDWEHRGTVVVLDEALKITFKIMCRMLLSLESGRQLEMLQEDVSIVCKAMLAFPLRLPRTRFQRGIEARERIMSALETLITQRRLARTSHEDCLNYLLSNDDETECKKDPKLTTGEIKDNILTMIIAGHDTTASAITWMVKFLGENETVLDKLRAEQVCFAKKMSGRPFLKLEDIGEMSYASKVVKESLRMASVVPWFPRLVLQDCDIEGYKIKRGWNVNVNAKSVHFDPAVHDNPFEFNPSRFDDESKLPYSFLGFGAGGRTCLGMNMAKAMMLVFLHRLVTTYKWRVLDPDSTLEKWALFSRLKNGCPVLVTRLAEETTDALAD</sequence>
<dbReference type="Pfam" id="PF00067">
    <property type="entry name" value="p450"/>
    <property type="match status" value="1"/>
</dbReference>
<keyword evidence="7 8" id="KW-0349">Heme</keyword>
<dbReference type="AlphaFoldDB" id="A0A059BNT6"/>
<dbReference type="PRINTS" id="PR00385">
    <property type="entry name" value="P450"/>
</dbReference>
<proteinExistence type="inferred from homology"/>
<accession>A0A059BNT6</accession>
<evidence type="ECO:0000256" key="3">
    <source>
        <dbReference type="ARBA" id="ARBA00022692"/>
    </source>
</evidence>
<dbReference type="CDD" id="cd11043">
    <property type="entry name" value="CYP90-like"/>
    <property type="match status" value="1"/>
</dbReference>
<keyword evidence="3 9" id="KW-0812">Transmembrane</keyword>
<evidence type="ECO:0000256" key="8">
    <source>
        <dbReference type="RuleBase" id="RU000461"/>
    </source>
</evidence>
<dbReference type="eggNOG" id="KOG0157">
    <property type="taxonomic scope" value="Eukaryota"/>
</dbReference>
<keyword evidence="9" id="KW-0472">Membrane</keyword>
<dbReference type="FunCoup" id="A0A059BNT6">
    <property type="interactions" value="160"/>
</dbReference>
<dbReference type="GO" id="GO:0004497">
    <property type="term" value="F:monooxygenase activity"/>
    <property type="evidence" value="ECO:0000318"/>
    <property type="project" value="GO_Central"/>
</dbReference>
<evidence type="ECO:0000256" key="7">
    <source>
        <dbReference type="PIRSR" id="PIRSR602401-1"/>
    </source>
</evidence>
<dbReference type="GO" id="GO:0005506">
    <property type="term" value="F:iron ion binding"/>
    <property type="evidence" value="ECO:0007669"/>
    <property type="project" value="InterPro"/>
</dbReference>
<feature type="binding site" description="axial binding residue" evidence="7">
    <location>
        <position position="438"/>
    </location>
    <ligand>
        <name>heme</name>
        <dbReference type="ChEBI" id="CHEBI:30413"/>
    </ligand>
    <ligandPart>
        <name>Fe</name>
        <dbReference type="ChEBI" id="CHEBI:18248"/>
    </ligandPart>
</feature>
<gene>
    <name evidence="10" type="ORF">EUGRSUZ_F01592</name>
</gene>
<evidence type="ECO:0000256" key="2">
    <source>
        <dbReference type="ARBA" id="ARBA00010617"/>
    </source>
</evidence>
<name>A0A059BNT6_EUCGR</name>
<keyword evidence="8" id="KW-0503">Monooxygenase</keyword>